<feature type="compositionally biased region" description="Low complexity" evidence="3">
    <location>
        <begin position="76"/>
        <end position="86"/>
    </location>
</feature>
<evidence type="ECO:0000256" key="3">
    <source>
        <dbReference type="SAM" id="MobiDB-lite"/>
    </source>
</evidence>
<gene>
    <name evidence="4" type="ORF">BOTBODRAFT_37380</name>
</gene>
<sequence length="869" mass="95665">MDDYTQDSVTPLPANINPDEVRRAIGALEADYAAKGIALSGRIIHVTHYLPIVSTLESRAAPSAVLSPPKTPDRTSPLASPAALPADSNSPAAIRWSLRPRRGHTAMNSGIRSLSSSHEQVMVGWTGDIEAGSQKETIPTDSLSAEEKAALDTEIAAFKPELESAGKAITYAPVWLEDQVAHGHYEGYCKKTLWPLFHYLLWQDVATEQTGGEEDWKAYLAANEAFAHKVAEVYRPGDLIWIHDYHLLLVPRLIRNAIPDAYIGLFVHTPFPSSEVFRCLPRRKDVLDGMLGANLVCFQTYSYGRHFSSSCIRVCGYESASGGVDVAGHVVSVTHCPVGIDAERVEQEIASPGILPKVQSLRDLYQGKKIIVARDKLDVVKGVLQKLSAFEKLLEDYPEWRGNVVLIQVTSPALSESPKLERQVSELVAHINGEYGSLDFIPVHHYHQTIQKDEFYALLAVADLALITPLRDGMNTTSLEFVLSQNKTKKSPLVLSEFMGISRTMGKALQVNPYNLGGVAATINQGLTMSEGEKAHRQDELYEIVKRHTSHTWAAVLVRELLIKIGGQMAAHHTPFLDQALLLEKYNKAGKRLLLFDYDGTLTPIVRVPSMALPSEDTLEALTRLSEDPKNLVYIISGRDGGFLDANLGHLKKVGFSAEHGCFVRPPGGTGWTSLSESLDMSWMSEVKEVFEYYTERTTGSFIELKKSSVTWHYRSADPDWGLFQCKQCLDLLETNLAPKRPIEVLVGKKNLEVRPIAINKGEIVKRILYQNPDAEFVFCAGDDKTDEDMFRALLFQAGTTPIKMEAPVSVTGIKASAEGATSAPVELALPRDAVFSTTVGTSSKKTLAGWHVTSPSEVVEAMLTLVKQ</sequence>
<dbReference type="FunFam" id="3.30.70.1020:FF:000002">
    <property type="entry name" value="Trehalose-6-phosphate synthase 2"/>
    <property type="match status" value="1"/>
</dbReference>
<dbReference type="InterPro" id="IPR023214">
    <property type="entry name" value="HAD_sf"/>
</dbReference>
<dbReference type="Proteomes" id="UP000027195">
    <property type="component" value="Unassembled WGS sequence"/>
</dbReference>
<evidence type="ECO:0000256" key="2">
    <source>
        <dbReference type="ARBA" id="ARBA00006330"/>
    </source>
</evidence>
<dbReference type="CDD" id="cd03788">
    <property type="entry name" value="GT20_TPS"/>
    <property type="match status" value="1"/>
</dbReference>
<dbReference type="GO" id="GO:0003825">
    <property type="term" value="F:alpha,alpha-trehalose-phosphate synthase (UDP-forming) activity"/>
    <property type="evidence" value="ECO:0007669"/>
    <property type="project" value="TreeGrafter"/>
</dbReference>
<dbReference type="Gene3D" id="3.30.70.1020">
    <property type="entry name" value="Trehalose-6-phosphate phosphatase related protein, domain 2"/>
    <property type="match status" value="1"/>
</dbReference>
<dbReference type="NCBIfam" id="TIGR00685">
    <property type="entry name" value="T6PP"/>
    <property type="match status" value="1"/>
</dbReference>
<dbReference type="FunCoup" id="A0A067M0Q2">
    <property type="interactions" value="61"/>
</dbReference>
<dbReference type="STRING" id="930990.A0A067M0Q2"/>
<dbReference type="Gene3D" id="3.40.50.2000">
    <property type="entry name" value="Glycogen Phosphorylase B"/>
    <property type="match status" value="2"/>
</dbReference>
<dbReference type="PANTHER" id="PTHR10788">
    <property type="entry name" value="TREHALOSE-6-PHOSPHATE SYNTHASE"/>
    <property type="match status" value="1"/>
</dbReference>
<dbReference type="SUPFAM" id="SSF56784">
    <property type="entry name" value="HAD-like"/>
    <property type="match status" value="1"/>
</dbReference>
<dbReference type="EMBL" id="KL198082">
    <property type="protein sequence ID" value="KDQ09139.1"/>
    <property type="molecule type" value="Genomic_DNA"/>
</dbReference>
<dbReference type="NCBIfam" id="TIGR01484">
    <property type="entry name" value="HAD-SF-IIB"/>
    <property type="match status" value="1"/>
</dbReference>
<proteinExistence type="inferred from homology"/>
<evidence type="ECO:0000256" key="1">
    <source>
        <dbReference type="ARBA" id="ARBA00005409"/>
    </source>
</evidence>
<reference evidence="5" key="1">
    <citation type="journal article" date="2014" name="Proc. Natl. Acad. Sci. U.S.A.">
        <title>Extensive sampling of basidiomycete genomes demonstrates inadequacy of the white-rot/brown-rot paradigm for wood decay fungi.</title>
        <authorList>
            <person name="Riley R."/>
            <person name="Salamov A.A."/>
            <person name="Brown D.W."/>
            <person name="Nagy L.G."/>
            <person name="Floudas D."/>
            <person name="Held B.W."/>
            <person name="Levasseur A."/>
            <person name="Lombard V."/>
            <person name="Morin E."/>
            <person name="Otillar R."/>
            <person name="Lindquist E.A."/>
            <person name="Sun H."/>
            <person name="LaButti K.M."/>
            <person name="Schmutz J."/>
            <person name="Jabbour D."/>
            <person name="Luo H."/>
            <person name="Baker S.E."/>
            <person name="Pisabarro A.G."/>
            <person name="Walton J.D."/>
            <person name="Blanchette R.A."/>
            <person name="Henrissat B."/>
            <person name="Martin F."/>
            <person name="Cullen D."/>
            <person name="Hibbett D.S."/>
            <person name="Grigoriev I.V."/>
        </authorList>
    </citation>
    <scope>NUCLEOTIDE SEQUENCE [LARGE SCALE GENOMIC DNA]</scope>
    <source>
        <strain evidence="5">FD-172 SS1</strain>
    </source>
</reference>
<name>A0A067M0Q2_BOTB1</name>
<evidence type="ECO:0000313" key="5">
    <source>
        <dbReference type="Proteomes" id="UP000027195"/>
    </source>
</evidence>
<dbReference type="Pfam" id="PF00982">
    <property type="entry name" value="Glyco_transf_20"/>
    <property type="match status" value="1"/>
</dbReference>
<dbReference type="FunFam" id="3.40.50.2000:FF:000036">
    <property type="entry name" value="Alpha,alpha-trehalose-phosphate synthase subunit Tps2"/>
    <property type="match status" value="1"/>
</dbReference>
<dbReference type="CDD" id="cd01627">
    <property type="entry name" value="HAD_TPP"/>
    <property type="match status" value="1"/>
</dbReference>
<comment type="similarity">
    <text evidence="2">In the C-terminal section; belongs to the trehalose phosphatase family.</text>
</comment>
<protein>
    <submittedName>
        <fullName evidence="4">Glycosyltransferase family 20 protein</fullName>
    </submittedName>
</protein>
<dbReference type="SUPFAM" id="SSF53756">
    <property type="entry name" value="UDP-Glycosyltransferase/glycogen phosphorylase"/>
    <property type="match status" value="1"/>
</dbReference>
<dbReference type="GO" id="GO:0005946">
    <property type="term" value="C:alpha,alpha-trehalose-phosphate synthase complex (UDP-forming)"/>
    <property type="evidence" value="ECO:0007669"/>
    <property type="project" value="TreeGrafter"/>
</dbReference>
<keyword evidence="4" id="KW-0808">Transferase</keyword>
<dbReference type="Gene3D" id="3.40.50.1000">
    <property type="entry name" value="HAD superfamily/HAD-like"/>
    <property type="match status" value="1"/>
</dbReference>
<keyword evidence="5" id="KW-1185">Reference proteome</keyword>
<dbReference type="InterPro" id="IPR003337">
    <property type="entry name" value="Trehalose_PPase"/>
</dbReference>
<dbReference type="GO" id="GO:0005992">
    <property type="term" value="P:trehalose biosynthetic process"/>
    <property type="evidence" value="ECO:0007669"/>
    <property type="project" value="InterPro"/>
</dbReference>
<dbReference type="GO" id="GO:0004805">
    <property type="term" value="F:trehalose-phosphatase activity"/>
    <property type="evidence" value="ECO:0007669"/>
    <property type="project" value="TreeGrafter"/>
</dbReference>
<dbReference type="OrthoDB" id="755951at2759"/>
<dbReference type="InParanoid" id="A0A067M0Q2"/>
<dbReference type="Pfam" id="PF02358">
    <property type="entry name" value="Trehalose_PPase"/>
    <property type="match status" value="1"/>
</dbReference>
<accession>A0A067M0Q2</accession>
<comment type="similarity">
    <text evidence="1">In the N-terminal section; belongs to the glycosyltransferase 20 family.</text>
</comment>
<organism evidence="4 5">
    <name type="scientific">Botryobasidium botryosum (strain FD-172 SS1)</name>
    <dbReference type="NCBI Taxonomy" id="930990"/>
    <lineage>
        <taxon>Eukaryota</taxon>
        <taxon>Fungi</taxon>
        <taxon>Dikarya</taxon>
        <taxon>Basidiomycota</taxon>
        <taxon>Agaricomycotina</taxon>
        <taxon>Agaricomycetes</taxon>
        <taxon>Cantharellales</taxon>
        <taxon>Botryobasidiaceae</taxon>
        <taxon>Botryobasidium</taxon>
    </lineage>
</organism>
<dbReference type="GO" id="GO:0005829">
    <property type="term" value="C:cytosol"/>
    <property type="evidence" value="ECO:0007669"/>
    <property type="project" value="TreeGrafter"/>
</dbReference>
<dbReference type="InterPro" id="IPR036412">
    <property type="entry name" value="HAD-like_sf"/>
</dbReference>
<dbReference type="InterPro" id="IPR001830">
    <property type="entry name" value="Glyco_trans_20"/>
</dbReference>
<dbReference type="InterPro" id="IPR006379">
    <property type="entry name" value="HAD-SF_hydro_IIB"/>
</dbReference>
<feature type="region of interest" description="Disordered" evidence="3">
    <location>
        <begin position="63"/>
        <end position="86"/>
    </location>
</feature>
<dbReference type="PANTHER" id="PTHR10788:SF123">
    <property type="entry name" value="TREHALOSE-PHOSPHATASE"/>
    <property type="match status" value="1"/>
</dbReference>
<evidence type="ECO:0000313" key="4">
    <source>
        <dbReference type="EMBL" id="KDQ09139.1"/>
    </source>
</evidence>
<dbReference type="AlphaFoldDB" id="A0A067M0Q2"/>
<dbReference type="HOGENOM" id="CLU_002351_3_0_1"/>